<dbReference type="SFLD" id="SFLDG00363">
    <property type="entry name" value="AMPS_(cytGST):_Alpha-__Mu-__Pi"/>
    <property type="match status" value="1"/>
</dbReference>
<dbReference type="CDD" id="cd03039">
    <property type="entry name" value="GST_N_Sigma_like"/>
    <property type="match status" value="1"/>
</dbReference>
<dbReference type="Proteomes" id="UP000694888">
    <property type="component" value="Unplaced"/>
</dbReference>
<proteinExistence type="predicted"/>
<dbReference type="PANTHER" id="PTHR11571:SF150">
    <property type="entry name" value="GLUTATHIONE S-TRANSFERASE"/>
    <property type="match status" value="1"/>
</dbReference>
<sequence>MAESKFIFHYLDLTARGEVTRLTLAAAGKEYEDARIPFEEIAQQRHRFPFEQVPVLEIDGKMYTQSFAINCYIAKEFGIYGDNNLERLLIDQVLLLIKSIFDTASHFLSEKDPAKKVAKVKEFKMNTCLPTYRKLEKLLEQNGTGYFAGNRLSVAEITVYDVTTTTLQFVIVPIDDKFPLLQANLRKTAEFPEIKAYMATRKNQHFPVSQQQPQAPPSKTA</sequence>
<dbReference type="PROSITE" id="PS50405">
    <property type="entry name" value="GST_CTER"/>
    <property type="match status" value="1"/>
</dbReference>
<reference evidence="4" key="1">
    <citation type="submission" date="2025-08" db="UniProtKB">
        <authorList>
            <consortium name="RefSeq"/>
        </authorList>
    </citation>
    <scope>IDENTIFICATION</scope>
</reference>
<dbReference type="SFLD" id="SFLDG01205">
    <property type="entry name" value="AMPS.1"/>
    <property type="match status" value="1"/>
</dbReference>
<accession>A0ABM1ADC7</accession>
<dbReference type="Pfam" id="PF14497">
    <property type="entry name" value="GST_C_3"/>
    <property type="match status" value="1"/>
</dbReference>
<dbReference type="Pfam" id="PF02798">
    <property type="entry name" value="GST_N"/>
    <property type="match status" value="1"/>
</dbReference>
<dbReference type="InterPro" id="IPR004046">
    <property type="entry name" value="GST_C"/>
</dbReference>
<dbReference type="Gene3D" id="1.20.1050.10">
    <property type="match status" value="1"/>
</dbReference>
<dbReference type="GeneID" id="101850923"/>
<dbReference type="Gene3D" id="3.40.30.10">
    <property type="entry name" value="Glutaredoxin"/>
    <property type="match status" value="1"/>
</dbReference>
<feature type="domain" description="GST N-terminal" evidence="1">
    <location>
        <begin position="4"/>
        <end position="81"/>
    </location>
</feature>
<feature type="domain" description="GST C-terminal" evidence="2">
    <location>
        <begin position="83"/>
        <end position="217"/>
    </location>
</feature>
<dbReference type="SUPFAM" id="SSF47616">
    <property type="entry name" value="GST C-terminal domain-like"/>
    <property type="match status" value="1"/>
</dbReference>
<evidence type="ECO:0000259" key="1">
    <source>
        <dbReference type="PROSITE" id="PS50404"/>
    </source>
</evidence>
<dbReference type="PROSITE" id="PS50404">
    <property type="entry name" value="GST_NTER"/>
    <property type="match status" value="1"/>
</dbReference>
<dbReference type="PANTHER" id="PTHR11571">
    <property type="entry name" value="GLUTATHIONE S-TRANSFERASE"/>
    <property type="match status" value="1"/>
</dbReference>
<dbReference type="CDD" id="cd03192">
    <property type="entry name" value="GST_C_Sigma_like"/>
    <property type="match status" value="1"/>
</dbReference>
<dbReference type="InterPro" id="IPR040079">
    <property type="entry name" value="Glutathione_S-Trfase"/>
</dbReference>
<protein>
    <submittedName>
        <fullName evidence="4">S-crystallin SL11 isoform X2</fullName>
    </submittedName>
</protein>
<keyword evidence="3" id="KW-1185">Reference proteome</keyword>
<dbReference type="InterPro" id="IPR036282">
    <property type="entry name" value="Glutathione-S-Trfase_C_sf"/>
</dbReference>
<gene>
    <name evidence="4" type="primary">LOC101850923</name>
</gene>
<dbReference type="SFLD" id="SFLDS00019">
    <property type="entry name" value="Glutathione_Transferase_(cytos"/>
    <property type="match status" value="1"/>
</dbReference>
<dbReference type="InterPro" id="IPR010987">
    <property type="entry name" value="Glutathione-S-Trfase_C-like"/>
</dbReference>
<dbReference type="RefSeq" id="XP_012945526.1">
    <property type="nucleotide sequence ID" value="XM_013090072.2"/>
</dbReference>
<evidence type="ECO:0000313" key="4">
    <source>
        <dbReference type="RefSeq" id="XP_012945526.1"/>
    </source>
</evidence>
<dbReference type="SUPFAM" id="SSF52833">
    <property type="entry name" value="Thioredoxin-like"/>
    <property type="match status" value="1"/>
</dbReference>
<organism evidence="3 4">
    <name type="scientific">Aplysia californica</name>
    <name type="common">California sea hare</name>
    <dbReference type="NCBI Taxonomy" id="6500"/>
    <lineage>
        <taxon>Eukaryota</taxon>
        <taxon>Metazoa</taxon>
        <taxon>Spiralia</taxon>
        <taxon>Lophotrochozoa</taxon>
        <taxon>Mollusca</taxon>
        <taxon>Gastropoda</taxon>
        <taxon>Heterobranchia</taxon>
        <taxon>Euthyneura</taxon>
        <taxon>Tectipleura</taxon>
        <taxon>Aplysiida</taxon>
        <taxon>Aplysioidea</taxon>
        <taxon>Aplysiidae</taxon>
        <taxon>Aplysia</taxon>
    </lineage>
</organism>
<dbReference type="InterPro" id="IPR050213">
    <property type="entry name" value="GST_superfamily"/>
</dbReference>
<evidence type="ECO:0000259" key="2">
    <source>
        <dbReference type="PROSITE" id="PS50405"/>
    </source>
</evidence>
<evidence type="ECO:0000313" key="3">
    <source>
        <dbReference type="Proteomes" id="UP000694888"/>
    </source>
</evidence>
<name>A0ABM1ADC7_APLCA</name>
<dbReference type="InterPro" id="IPR036249">
    <property type="entry name" value="Thioredoxin-like_sf"/>
</dbReference>
<dbReference type="InterPro" id="IPR004045">
    <property type="entry name" value="Glutathione_S-Trfase_N"/>
</dbReference>